<dbReference type="RefSeq" id="WP_378151541.1">
    <property type="nucleotide sequence ID" value="NZ_JBHSEC010000001.1"/>
</dbReference>
<gene>
    <name evidence="1" type="ORF">ACFOZY_01595</name>
</gene>
<dbReference type="EMBL" id="JBHSEC010000001">
    <property type="protein sequence ID" value="MFC4409122.1"/>
    <property type="molecule type" value="Genomic_DNA"/>
</dbReference>
<dbReference type="Proteomes" id="UP001595817">
    <property type="component" value="Unassembled WGS sequence"/>
</dbReference>
<proteinExistence type="predicted"/>
<dbReference type="InterPro" id="IPR023393">
    <property type="entry name" value="START-like_dom_sf"/>
</dbReference>
<evidence type="ECO:0008006" key="3">
    <source>
        <dbReference type="Google" id="ProtNLM"/>
    </source>
</evidence>
<name>A0ABV8X3A9_9LACT</name>
<keyword evidence="2" id="KW-1185">Reference proteome</keyword>
<organism evidence="1 2">
    <name type="scientific">Chungangia koreensis</name>
    <dbReference type="NCBI Taxonomy" id="752657"/>
    <lineage>
        <taxon>Bacteria</taxon>
        <taxon>Bacillati</taxon>
        <taxon>Bacillota</taxon>
        <taxon>Bacilli</taxon>
        <taxon>Lactobacillales</taxon>
        <taxon>Chungangia</taxon>
    </lineage>
</organism>
<reference evidence="2" key="1">
    <citation type="journal article" date="2019" name="Int. J. Syst. Evol. Microbiol.">
        <title>The Global Catalogue of Microorganisms (GCM) 10K type strain sequencing project: providing services to taxonomists for standard genome sequencing and annotation.</title>
        <authorList>
            <consortium name="The Broad Institute Genomics Platform"/>
            <consortium name="The Broad Institute Genome Sequencing Center for Infectious Disease"/>
            <person name="Wu L."/>
            <person name="Ma J."/>
        </authorList>
    </citation>
    <scope>NUCLEOTIDE SEQUENCE [LARGE SCALE GENOMIC DNA]</scope>
    <source>
        <strain evidence="2">CCUG 59778</strain>
    </source>
</reference>
<protein>
    <recommendedName>
        <fullName evidence="3">Cell division protein</fullName>
    </recommendedName>
</protein>
<evidence type="ECO:0000313" key="1">
    <source>
        <dbReference type="EMBL" id="MFC4409122.1"/>
    </source>
</evidence>
<sequence>MPVISIETYIRAPISLCFDLARNVDIHTKTTFKTKEHAVGGVINGLLEPGDTVTWQAVHFGIKQKLTAKVTEMNRPFDFTDIQVKGAFQSFTHLHQFSSKDEGTVMIDRFEYKAPFGFFGMLADWLFLRRYMHRFLTQRAWQLKRIAEDKAYGDYEVWE</sequence>
<accession>A0ABV8X3A9</accession>
<dbReference type="CDD" id="cd07820">
    <property type="entry name" value="SRPBCC_3"/>
    <property type="match status" value="1"/>
</dbReference>
<dbReference type="Gene3D" id="3.30.530.20">
    <property type="match status" value="1"/>
</dbReference>
<dbReference type="SUPFAM" id="SSF55961">
    <property type="entry name" value="Bet v1-like"/>
    <property type="match status" value="1"/>
</dbReference>
<comment type="caution">
    <text evidence="1">The sequence shown here is derived from an EMBL/GenBank/DDBJ whole genome shotgun (WGS) entry which is preliminary data.</text>
</comment>
<evidence type="ECO:0000313" key="2">
    <source>
        <dbReference type="Proteomes" id="UP001595817"/>
    </source>
</evidence>